<evidence type="ECO:0000256" key="3">
    <source>
        <dbReference type="ARBA" id="ARBA00023163"/>
    </source>
</evidence>
<keyword evidence="2 5" id="KW-0238">DNA-binding</keyword>
<dbReference type="GO" id="GO:0003677">
    <property type="term" value="F:DNA binding"/>
    <property type="evidence" value="ECO:0007669"/>
    <property type="project" value="UniProtKB-KW"/>
</dbReference>
<dbReference type="PROSITE" id="PS50995">
    <property type="entry name" value="HTH_MARR_2"/>
    <property type="match status" value="1"/>
</dbReference>
<sequence length="158" mass="18150">MADVKAGPNPLFLREEELRRAIELLFFAYRDFTGEPDRILAKYGFGRAHHRVIYFVGRNDGISVSDLLRILKITKQSLSRVLGQLVAEGFIVQEQDDSDRRRRLLTLTDKGRMLERSLTERQAARIARAYRAAGPDAVAGFSKVLEEIIDEQNRRFLD</sequence>
<dbReference type="Pfam" id="PF12802">
    <property type="entry name" value="MarR_2"/>
    <property type="match status" value="1"/>
</dbReference>
<feature type="domain" description="HTH marR-type" evidence="4">
    <location>
        <begin position="15"/>
        <end position="150"/>
    </location>
</feature>
<dbReference type="GO" id="GO:0006950">
    <property type="term" value="P:response to stress"/>
    <property type="evidence" value="ECO:0007669"/>
    <property type="project" value="TreeGrafter"/>
</dbReference>
<dbReference type="GO" id="GO:0003700">
    <property type="term" value="F:DNA-binding transcription factor activity"/>
    <property type="evidence" value="ECO:0007669"/>
    <property type="project" value="InterPro"/>
</dbReference>
<dbReference type="SMART" id="SM00347">
    <property type="entry name" value="HTH_MARR"/>
    <property type="match status" value="1"/>
</dbReference>
<evidence type="ECO:0000259" key="4">
    <source>
        <dbReference type="PROSITE" id="PS50995"/>
    </source>
</evidence>
<accession>A0A839SZ37</accession>
<keyword evidence="3" id="KW-0804">Transcription</keyword>
<evidence type="ECO:0000313" key="5">
    <source>
        <dbReference type="EMBL" id="MBB3066866.1"/>
    </source>
</evidence>
<dbReference type="SUPFAM" id="SSF46785">
    <property type="entry name" value="Winged helix' DNA-binding domain"/>
    <property type="match status" value="1"/>
</dbReference>
<proteinExistence type="predicted"/>
<evidence type="ECO:0000256" key="1">
    <source>
        <dbReference type="ARBA" id="ARBA00023015"/>
    </source>
</evidence>
<comment type="caution">
    <text evidence="5">The sequence shown here is derived from an EMBL/GenBank/DDBJ whole genome shotgun (WGS) entry which is preliminary data.</text>
</comment>
<evidence type="ECO:0000256" key="2">
    <source>
        <dbReference type="ARBA" id="ARBA00023125"/>
    </source>
</evidence>
<dbReference type="PANTHER" id="PTHR33164">
    <property type="entry name" value="TRANSCRIPTIONAL REGULATOR, MARR FAMILY"/>
    <property type="match status" value="1"/>
</dbReference>
<dbReference type="EMBL" id="JACHXA010000011">
    <property type="protein sequence ID" value="MBB3066866.1"/>
    <property type="molecule type" value="Genomic_DNA"/>
</dbReference>
<dbReference type="Proteomes" id="UP000581135">
    <property type="component" value="Unassembled WGS sequence"/>
</dbReference>
<keyword evidence="1" id="KW-0805">Transcription regulation</keyword>
<dbReference type="CDD" id="cd00090">
    <property type="entry name" value="HTH_ARSR"/>
    <property type="match status" value="1"/>
</dbReference>
<dbReference type="AlphaFoldDB" id="A0A839SZ37"/>
<dbReference type="InterPro" id="IPR036390">
    <property type="entry name" value="WH_DNA-bd_sf"/>
</dbReference>
<protein>
    <submittedName>
        <fullName evidence="5">DNA-binding MarR family transcriptional regulator</fullName>
    </submittedName>
</protein>
<dbReference type="PRINTS" id="PR00598">
    <property type="entry name" value="HTHMARR"/>
</dbReference>
<dbReference type="PROSITE" id="PS01117">
    <property type="entry name" value="HTH_MARR_1"/>
    <property type="match status" value="1"/>
</dbReference>
<dbReference type="PANTHER" id="PTHR33164:SF44">
    <property type="entry name" value="TRANSCRIPTIONAL REGULATORY PROTEIN"/>
    <property type="match status" value="1"/>
</dbReference>
<name>A0A839SZ37_9PROT</name>
<dbReference type="InterPro" id="IPR023187">
    <property type="entry name" value="Tscrpt_reg_MarR-type_CS"/>
</dbReference>
<dbReference type="InterPro" id="IPR000835">
    <property type="entry name" value="HTH_MarR-typ"/>
</dbReference>
<organism evidence="5 6">
    <name type="scientific">Limibacillus halophilus</name>
    <dbReference type="NCBI Taxonomy" id="1579333"/>
    <lineage>
        <taxon>Bacteria</taxon>
        <taxon>Pseudomonadati</taxon>
        <taxon>Pseudomonadota</taxon>
        <taxon>Alphaproteobacteria</taxon>
        <taxon>Rhodospirillales</taxon>
        <taxon>Rhodovibrionaceae</taxon>
        <taxon>Limibacillus</taxon>
    </lineage>
</organism>
<dbReference type="RefSeq" id="WP_183417692.1">
    <property type="nucleotide sequence ID" value="NZ_JACHXA010000011.1"/>
</dbReference>
<gene>
    <name evidence="5" type="ORF">FHR98_003177</name>
</gene>
<dbReference type="InterPro" id="IPR039422">
    <property type="entry name" value="MarR/SlyA-like"/>
</dbReference>
<dbReference type="InterPro" id="IPR036388">
    <property type="entry name" value="WH-like_DNA-bd_sf"/>
</dbReference>
<keyword evidence="6" id="KW-1185">Reference proteome</keyword>
<dbReference type="InterPro" id="IPR011991">
    <property type="entry name" value="ArsR-like_HTH"/>
</dbReference>
<reference evidence="5 6" key="1">
    <citation type="submission" date="2020-08" db="EMBL/GenBank/DDBJ databases">
        <title>Genomic Encyclopedia of Type Strains, Phase III (KMG-III): the genomes of soil and plant-associated and newly described type strains.</title>
        <authorList>
            <person name="Whitman W."/>
        </authorList>
    </citation>
    <scope>NUCLEOTIDE SEQUENCE [LARGE SCALE GENOMIC DNA]</scope>
    <source>
        <strain evidence="5 6">CECT 8803</strain>
    </source>
</reference>
<dbReference type="Gene3D" id="1.10.10.10">
    <property type="entry name" value="Winged helix-like DNA-binding domain superfamily/Winged helix DNA-binding domain"/>
    <property type="match status" value="1"/>
</dbReference>
<evidence type="ECO:0000313" key="6">
    <source>
        <dbReference type="Proteomes" id="UP000581135"/>
    </source>
</evidence>